<gene>
    <name evidence="3" type="ORF">DW682_05060</name>
</gene>
<keyword evidence="4" id="KW-1185">Reference proteome</keyword>
<comment type="caution">
    <text evidence="3">The sequence shown here is derived from an EMBL/GenBank/DDBJ whole genome shotgun (WGS) entry which is preliminary data.</text>
</comment>
<evidence type="ECO:0000259" key="2">
    <source>
        <dbReference type="PROSITE" id="PS50965"/>
    </source>
</evidence>
<dbReference type="EMBL" id="QSLJ01000001">
    <property type="protein sequence ID" value="RHF39039.1"/>
    <property type="molecule type" value="Genomic_DNA"/>
</dbReference>
<protein>
    <submittedName>
        <fullName evidence="3">NERD domain-containing protein</fullName>
    </submittedName>
</protein>
<feature type="compositionally biased region" description="Basic and acidic residues" evidence="1">
    <location>
        <begin position="408"/>
        <end position="420"/>
    </location>
</feature>
<feature type="compositionally biased region" description="Low complexity" evidence="1">
    <location>
        <begin position="423"/>
        <end position="435"/>
    </location>
</feature>
<dbReference type="AlphaFoldDB" id="A0A414NH12"/>
<evidence type="ECO:0000313" key="3">
    <source>
        <dbReference type="EMBL" id="RHF39039.1"/>
    </source>
</evidence>
<dbReference type="Pfam" id="PF08378">
    <property type="entry name" value="NERD"/>
    <property type="match status" value="1"/>
</dbReference>
<name>A0A414NH12_9ACTN</name>
<dbReference type="InterPro" id="IPR011528">
    <property type="entry name" value="NERD"/>
</dbReference>
<dbReference type="InParanoid" id="A0A414NH12"/>
<accession>A0A414NH12</accession>
<proteinExistence type="predicted"/>
<evidence type="ECO:0000313" key="4">
    <source>
        <dbReference type="Proteomes" id="UP000283983"/>
    </source>
</evidence>
<organism evidence="3 4">
    <name type="scientific">Collinsella intestinalis</name>
    <dbReference type="NCBI Taxonomy" id="147207"/>
    <lineage>
        <taxon>Bacteria</taxon>
        <taxon>Bacillati</taxon>
        <taxon>Actinomycetota</taxon>
        <taxon>Coriobacteriia</taxon>
        <taxon>Coriobacteriales</taxon>
        <taxon>Coriobacteriaceae</taxon>
        <taxon>Collinsella</taxon>
    </lineage>
</organism>
<sequence>MPARSPRLPQVKVCPHGALRCCHRRAPLRRMRQMSGKAPVSRAACWGCGTQVPLRYGGGVCPSCGARLRTIDYDAAAVDIVSARVEKERRLNALVQARLEAEEKNARWGVLRGLPILPSRRRLKAIEGERVAVLAEVQGLANHARELASARYYMGEWYRTTGMHLRCDAPGRDGFDRNPLEAAYYDNEGVFHVKTRLKTKVLRGVFGEYAVFERLAAALERGDLPFGRVLRALYIPDFSSCERDPYGMNFTEEIDMLLVTSRALYVIEVKNLRGSITVRRQKFLDRYEVEVAPPAGSGSTSHSGVHLDRGPSQNHRHVCALRHAIRGLVPQEAIVNLVVYVGNGGGFIMDAPQGIGGAYIATTDVGEQGVLDVIRAIESSMPSRWSEEELSDLAAFLDAAYSDVDGSKAEAHRRAREMHARAPRPSGSSGRSYRASAKHGKGRGFGRGSSRCARDDELERMIRALR</sequence>
<evidence type="ECO:0000256" key="1">
    <source>
        <dbReference type="SAM" id="MobiDB-lite"/>
    </source>
</evidence>
<reference evidence="3 4" key="1">
    <citation type="submission" date="2018-08" db="EMBL/GenBank/DDBJ databases">
        <title>A genome reference for cultivated species of the human gut microbiota.</title>
        <authorList>
            <person name="Zou Y."/>
            <person name="Xue W."/>
            <person name="Luo G."/>
        </authorList>
    </citation>
    <scope>NUCLEOTIDE SEQUENCE [LARGE SCALE GENOMIC DNA]</scope>
    <source>
        <strain evidence="3 4">AM25-33</strain>
    </source>
</reference>
<dbReference type="PROSITE" id="PS50965">
    <property type="entry name" value="NERD"/>
    <property type="match status" value="1"/>
</dbReference>
<feature type="region of interest" description="Disordered" evidence="1">
    <location>
        <begin position="408"/>
        <end position="451"/>
    </location>
</feature>
<feature type="domain" description="NERD" evidence="2">
    <location>
        <begin position="203"/>
        <end position="344"/>
    </location>
</feature>
<dbReference type="Proteomes" id="UP000283983">
    <property type="component" value="Unassembled WGS sequence"/>
</dbReference>